<dbReference type="Proteomes" id="UP001234297">
    <property type="component" value="Chromosome 4"/>
</dbReference>
<comment type="caution">
    <text evidence="1">The sequence shown here is derived from an EMBL/GenBank/DDBJ whole genome shotgun (WGS) entry which is preliminary data.</text>
</comment>
<dbReference type="EMBL" id="CM056812">
    <property type="protein sequence ID" value="KAJ8618333.1"/>
    <property type="molecule type" value="Genomic_DNA"/>
</dbReference>
<accession>A0ACC2KB88</accession>
<organism evidence="1 2">
    <name type="scientific">Persea americana</name>
    <name type="common">Avocado</name>
    <dbReference type="NCBI Taxonomy" id="3435"/>
    <lineage>
        <taxon>Eukaryota</taxon>
        <taxon>Viridiplantae</taxon>
        <taxon>Streptophyta</taxon>
        <taxon>Embryophyta</taxon>
        <taxon>Tracheophyta</taxon>
        <taxon>Spermatophyta</taxon>
        <taxon>Magnoliopsida</taxon>
        <taxon>Magnoliidae</taxon>
        <taxon>Laurales</taxon>
        <taxon>Lauraceae</taxon>
        <taxon>Persea</taxon>
    </lineage>
</organism>
<evidence type="ECO:0000313" key="1">
    <source>
        <dbReference type="EMBL" id="KAJ8618333.1"/>
    </source>
</evidence>
<sequence>MSCFGCVPSGRKEAKKSKIEDSARIRPNPRLSVESSSASSRGGRSSVSNGKKKESGTGGRKSGTAQCFNFRDMAIASRNFRDLIGEGGFGKVYKGRLDSGEVVAIKQLNRDGLQGNQEFIVERDPTMSGSESGCDIATKDLFFSTSGIYPTTPIPSSSTFFHHHPSYDEMISWPLKHAEPTIIFAPGTSNSAMCTISMSSGLAPHLDLMGQEEERGDRRKFSHLADPLLQGRYPVRCLHHAIAVTAMCLQEQPNFRPIMGDVVAALEYLASQPYTSETNSGKHSPPSTKQAVGTFSRDSSRKGSSR</sequence>
<proteinExistence type="predicted"/>
<reference evidence="1 2" key="1">
    <citation type="journal article" date="2022" name="Hortic Res">
        <title>A haplotype resolved chromosomal level avocado genome allows analysis of novel avocado genes.</title>
        <authorList>
            <person name="Nath O."/>
            <person name="Fletcher S.J."/>
            <person name="Hayward A."/>
            <person name="Shaw L.M."/>
            <person name="Masouleh A.K."/>
            <person name="Furtado A."/>
            <person name="Henry R.J."/>
            <person name="Mitter N."/>
        </authorList>
    </citation>
    <scope>NUCLEOTIDE SEQUENCE [LARGE SCALE GENOMIC DNA]</scope>
    <source>
        <strain evidence="2">cv. Hass</strain>
    </source>
</reference>
<name>A0ACC2KB88_PERAE</name>
<keyword evidence="2" id="KW-1185">Reference proteome</keyword>
<protein>
    <submittedName>
        <fullName evidence="1">Uncharacterized protein</fullName>
    </submittedName>
</protein>
<evidence type="ECO:0000313" key="2">
    <source>
        <dbReference type="Proteomes" id="UP001234297"/>
    </source>
</evidence>
<gene>
    <name evidence="1" type="ORF">MRB53_014519</name>
</gene>